<feature type="non-terminal residue" evidence="1">
    <location>
        <position position="115"/>
    </location>
</feature>
<protein>
    <submittedName>
        <fullName evidence="1">17333_t:CDS:1</fullName>
    </submittedName>
</protein>
<evidence type="ECO:0000313" key="1">
    <source>
        <dbReference type="EMBL" id="CAG8743582.1"/>
    </source>
</evidence>
<proteinExistence type="predicted"/>
<accession>A0ACA9Q9T6</accession>
<feature type="non-terminal residue" evidence="1">
    <location>
        <position position="1"/>
    </location>
</feature>
<sequence>AHRQEILYTSLQQKKIIQPECLNFIIDKKPWYSLQLYNINYIILQLESDKLMLQEMIQDTNIQIEVFKNAKLKSEIIIRALPLYYKAPYYSNVAIKLDKEEQQLYINDYGYCYVK</sequence>
<evidence type="ECO:0000313" key="2">
    <source>
        <dbReference type="Proteomes" id="UP000789366"/>
    </source>
</evidence>
<dbReference type="EMBL" id="CAJVPW010039176">
    <property type="protein sequence ID" value="CAG8743582.1"/>
    <property type="molecule type" value="Genomic_DNA"/>
</dbReference>
<organism evidence="1 2">
    <name type="scientific">Cetraspora pellucida</name>
    <dbReference type="NCBI Taxonomy" id="1433469"/>
    <lineage>
        <taxon>Eukaryota</taxon>
        <taxon>Fungi</taxon>
        <taxon>Fungi incertae sedis</taxon>
        <taxon>Mucoromycota</taxon>
        <taxon>Glomeromycotina</taxon>
        <taxon>Glomeromycetes</taxon>
        <taxon>Diversisporales</taxon>
        <taxon>Gigasporaceae</taxon>
        <taxon>Cetraspora</taxon>
    </lineage>
</organism>
<comment type="caution">
    <text evidence="1">The sequence shown here is derived from an EMBL/GenBank/DDBJ whole genome shotgun (WGS) entry which is preliminary data.</text>
</comment>
<dbReference type="Proteomes" id="UP000789366">
    <property type="component" value="Unassembled WGS sequence"/>
</dbReference>
<keyword evidence="2" id="KW-1185">Reference proteome</keyword>
<name>A0ACA9Q9T6_9GLOM</name>
<gene>
    <name evidence="1" type="ORF">SPELUC_LOCUS13981</name>
</gene>
<reference evidence="1" key="1">
    <citation type="submission" date="2021-06" db="EMBL/GenBank/DDBJ databases">
        <authorList>
            <person name="Kallberg Y."/>
            <person name="Tangrot J."/>
            <person name="Rosling A."/>
        </authorList>
    </citation>
    <scope>NUCLEOTIDE SEQUENCE</scope>
    <source>
        <strain evidence="1">28 12/20/2015</strain>
    </source>
</reference>